<dbReference type="SUPFAM" id="SSF88659">
    <property type="entry name" value="Sigma3 and sigma4 domains of RNA polymerase sigma factors"/>
    <property type="match status" value="1"/>
</dbReference>
<dbReference type="GO" id="GO:0006352">
    <property type="term" value="P:DNA-templated transcription initiation"/>
    <property type="evidence" value="ECO:0007669"/>
    <property type="project" value="InterPro"/>
</dbReference>
<accession>A0A963Z666</accession>
<organism evidence="7 8">
    <name type="scientific">Acidisoma cellulosilyticum</name>
    <dbReference type="NCBI Taxonomy" id="2802395"/>
    <lineage>
        <taxon>Bacteria</taxon>
        <taxon>Pseudomonadati</taxon>
        <taxon>Pseudomonadota</taxon>
        <taxon>Alphaproteobacteria</taxon>
        <taxon>Acetobacterales</taxon>
        <taxon>Acidocellaceae</taxon>
        <taxon>Acidisoma</taxon>
    </lineage>
</organism>
<name>A0A963Z666_9PROT</name>
<dbReference type="EMBL" id="JAESVA010000014">
    <property type="protein sequence ID" value="MCB8883594.1"/>
    <property type="molecule type" value="Genomic_DNA"/>
</dbReference>
<evidence type="ECO:0000256" key="1">
    <source>
        <dbReference type="ARBA" id="ARBA00010641"/>
    </source>
</evidence>
<evidence type="ECO:0000256" key="3">
    <source>
        <dbReference type="ARBA" id="ARBA00023082"/>
    </source>
</evidence>
<comment type="similarity">
    <text evidence="1">Belongs to the sigma-70 factor family. ECF subfamily.</text>
</comment>
<gene>
    <name evidence="7" type="ORF">ACELLULO517_25320</name>
</gene>
<dbReference type="InterPro" id="IPR014284">
    <property type="entry name" value="RNA_pol_sigma-70_dom"/>
</dbReference>
<feature type="domain" description="RNA polymerase sigma factor 70 region 4 type 2" evidence="6">
    <location>
        <begin position="108"/>
        <end position="160"/>
    </location>
</feature>
<feature type="domain" description="RNA polymerase sigma-70 region 2" evidence="5">
    <location>
        <begin position="11"/>
        <end position="77"/>
    </location>
</feature>
<dbReference type="AlphaFoldDB" id="A0A963Z666"/>
<dbReference type="PANTHER" id="PTHR43133">
    <property type="entry name" value="RNA POLYMERASE ECF-TYPE SIGMA FACTO"/>
    <property type="match status" value="1"/>
</dbReference>
<dbReference type="Gene3D" id="1.10.1740.10">
    <property type="match status" value="1"/>
</dbReference>
<evidence type="ECO:0000256" key="2">
    <source>
        <dbReference type="ARBA" id="ARBA00023015"/>
    </source>
</evidence>
<dbReference type="InterPro" id="IPR007627">
    <property type="entry name" value="RNA_pol_sigma70_r2"/>
</dbReference>
<dbReference type="Pfam" id="PF08281">
    <property type="entry name" value="Sigma70_r4_2"/>
    <property type="match status" value="1"/>
</dbReference>
<dbReference type="InterPro" id="IPR039425">
    <property type="entry name" value="RNA_pol_sigma-70-like"/>
</dbReference>
<dbReference type="InterPro" id="IPR036388">
    <property type="entry name" value="WH-like_DNA-bd_sf"/>
</dbReference>
<dbReference type="NCBIfam" id="TIGR02937">
    <property type="entry name" value="sigma70-ECF"/>
    <property type="match status" value="1"/>
</dbReference>
<dbReference type="InterPro" id="IPR013325">
    <property type="entry name" value="RNA_pol_sigma_r2"/>
</dbReference>
<sequence>MTSWADRLSRLFAAHQTRLESFVRRRTGDAQIAADLTQEAFVRFARMPDGETLDNPSGYLFTIAGNLAQDHNRRVSRWRRLDGGQVDDHHPSPALDAEAVVAARERDQLLQNAILALPERSRIMFLHFHVDGLSYQEIALRLQTTPRSVEYHLTRALALCRAHVQQAMSGGRRPQN</sequence>
<keyword evidence="2" id="KW-0805">Transcription regulation</keyword>
<dbReference type="InterPro" id="IPR013249">
    <property type="entry name" value="RNA_pol_sigma70_r4_t2"/>
</dbReference>
<proteinExistence type="inferred from homology"/>
<comment type="caution">
    <text evidence="7">The sequence shown here is derived from an EMBL/GenBank/DDBJ whole genome shotgun (WGS) entry which is preliminary data.</text>
</comment>
<dbReference type="Gene3D" id="1.10.10.10">
    <property type="entry name" value="Winged helix-like DNA-binding domain superfamily/Winged helix DNA-binding domain"/>
    <property type="match status" value="1"/>
</dbReference>
<keyword evidence="4" id="KW-0804">Transcription</keyword>
<dbReference type="SUPFAM" id="SSF88946">
    <property type="entry name" value="Sigma2 domain of RNA polymerase sigma factors"/>
    <property type="match status" value="1"/>
</dbReference>
<keyword evidence="8" id="KW-1185">Reference proteome</keyword>
<evidence type="ECO:0000313" key="7">
    <source>
        <dbReference type="EMBL" id="MCB8883594.1"/>
    </source>
</evidence>
<dbReference type="RefSeq" id="WP_227310251.1">
    <property type="nucleotide sequence ID" value="NZ_JAESVA010000014.1"/>
</dbReference>
<dbReference type="Proteomes" id="UP000721844">
    <property type="component" value="Unassembled WGS sequence"/>
</dbReference>
<dbReference type="GO" id="GO:0003677">
    <property type="term" value="F:DNA binding"/>
    <property type="evidence" value="ECO:0007669"/>
    <property type="project" value="InterPro"/>
</dbReference>
<dbReference type="InterPro" id="IPR013324">
    <property type="entry name" value="RNA_pol_sigma_r3/r4-like"/>
</dbReference>
<evidence type="ECO:0000256" key="4">
    <source>
        <dbReference type="ARBA" id="ARBA00023163"/>
    </source>
</evidence>
<reference evidence="7 8" key="1">
    <citation type="journal article" date="2021" name="Microorganisms">
        <title>Acidisoma silvae sp. nov. and Acidisomacellulosilytica sp. nov., Two Acidophilic Bacteria Isolated from Decaying Wood, Hydrolyzing Cellulose and Producing Poly-3-hydroxybutyrate.</title>
        <authorList>
            <person name="Mieszkin S."/>
            <person name="Pouder E."/>
            <person name="Uroz S."/>
            <person name="Simon-Colin C."/>
            <person name="Alain K."/>
        </authorList>
    </citation>
    <scope>NUCLEOTIDE SEQUENCE [LARGE SCALE GENOMIC DNA]</scope>
    <source>
        <strain evidence="7 8">HW T5.17</strain>
    </source>
</reference>
<protein>
    <submittedName>
        <fullName evidence="7">Sigma-70 family RNA polymerase sigma factor</fullName>
    </submittedName>
</protein>
<evidence type="ECO:0000259" key="5">
    <source>
        <dbReference type="Pfam" id="PF04542"/>
    </source>
</evidence>
<dbReference type="PANTHER" id="PTHR43133:SF63">
    <property type="entry name" value="RNA POLYMERASE SIGMA FACTOR FECI-RELATED"/>
    <property type="match status" value="1"/>
</dbReference>
<evidence type="ECO:0000259" key="6">
    <source>
        <dbReference type="Pfam" id="PF08281"/>
    </source>
</evidence>
<keyword evidence="3" id="KW-0731">Sigma factor</keyword>
<dbReference type="GO" id="GO:0016987">
    <property type="term" value="F:sigma factor activity"/>
    <property type="evidence" value="ECO:0007669"/>
    <property type="project" value="UniProtKB-KW"/>
</dbReference>
<dbReference type="Pfam" id="PF04542">
    <property type="entry name" value="Sigma70_r2"/>
    <property type="match status" value="1"/>
</dbReference>
<evidence type="ECO:0000313" key="8">
    <source>
        <dbReference type="Proteomes" id="UP000721844"/>
    </source>
</evidence>